<gene>
    <name evidence="2" type="ORF">KKC1_13740</name>
</gene>
<organism evidence="2 3">
    <name type="scientific">Calderihabitans maritimus</name>
    <dbReference type="NCBI Taxonomy" id="1246530"/>
    <lineage>
        <taxon>Bacteria</taxon>
        <taxon>Bacillati</taxon>
        <taxon>Bacillota</taxon>
        <taxon>Clostridia</taxon>
        <taxon>Neomoorellales</taxon>
        <taxon>Calderihabitantaceae</taxon>
        <taxon>Calderihabitans</taxon>
    </lineage>
</organism>
<dbReference type="InterPro" id="IPR003607">
    <property type="entry name" value="HD/PDEase_dom"/>
</dbReference>
<dbReference type="EMBL" id="BDGJ01000063">
    <property type="protein sequence ID" value="GAW92216.1"/>
    <property type="molecule type" value="Genomic_DNA"/>
</dbReference>
<dbReference type="SMART" id="SM00471">
    <property type="entry name" value="HDc"/>
    <property type="match status" value="1"/>
</dbReference>
<feature type="domain" description="HD/PDEase" evidence="1">
    <location>
        <begin position="25"/>
        <end position="153"/>
    </location>
</feature>
<keyword evidence="3" id="KW-1185">Reference proteome</keyword>
<dbReference type="Gene3D" id="1.10.3210.10">
    <property type="entry name" value="Hypothetical protein af1432"/>
    <property type="match status" value="1"/>
</dbReference>
<keyword evidence="2" id="KW-0378">Hydrolase</keyword>
<dbReference type="SUPFAM" id="SSF109604">
    <property type="entry name" value="HD-domain/PDEase-like"/>
    <property type="match status" value="1"/>
</dbReference>
<evidence type="ECO:0000259" key="1">
    <source>
        <dbReference type="SMART" id="SM00471"/>
    </source>
</evidence>
<dbReference type="AlphaFoldDB" id="A0A1Z5HRR7"/>
<evidence type="ECO:0000313" key="2">
    <source>
        <dbReference type="EMBL" id="GAW92216.1"/>
    </source>
</evidence>
<sequence>MAILENPLYNDYIQRIDFKEKGRPFCRHNLDHFLSTARISYILLLENDEIDMLACRAGIPREKVKELVYAAGLLHDIGRWKAYETGEDHARLSARYAKEILQESGYTSREIEVICQAIMEHRGKSKHLSLLGERLHQADSFSRSCYQCSAQNECYKFNRDKYRLEY</sequence>
<accession>A0A1Z5HRR7</accession>
<proteinExistence type="predicted"/>
<dbReference type="Pfam" id="PF01966">
    <property type="entry name" value="HD"/>
    <property type="match status" value="1"/>
</dbReference>
<reference evidence="3" key="1">
    <citation type="journal article" date="2017" name="Appl. Environ. Microbiol.">
        <title>Genomic analysis of Calderihabitans maritimus KKC1, a thermophilic hydrogenogenic carboxydotrophic bacterium isolated from marine sediment.</title>
        <authorList>
            <person name="Omae K."/>
            <person name="Yoneda Y."/>
            <person name="Fukuyama Y."/>
            <person name="Yoshida T."/>
            <person name="Sako Y."/>
        </authorList>
    </citation>
    <scope>NUCLEOTIDE SEQUENCE [LARGE SCALE GENOMIC DNA]</scope>
    <source>
        <strain evidence="3">KKC1</strain>
    </source>
</reference>
<protein>
    <submittedName>
        <fullName evidence="2">Metal dependent phosphohydrolase</fullName>
    </submittedName>
</protein>
<name>A0A1Z5HRR7_9FIRM</name>
<evidence type="ECO:0000313" key="3">
    <source>
        <dbReference type="Proteomes" id="UP000197032"/>
    </source>
</evidence>
<dbReference type="OrthoDB" id="1669667at2"/>
<comment type="caution">
    <text evidence="2">The sequence shown here is derived from an EMBL/GenBank/DDBJ whole genome shotgun (WGS) entry which is preliminary data.</text>
</comment>
<dbReference type="InterPro" id="IPR006674">
    <property type="entry name" value="HD_domain"/>
</dbReference>
<dbReference type="Proteomes" id="UP000197032">
    <property type="component" value="Unassembled WGS sequence"/>
</dbReference>
<dbReference type="GO" id="GO:0016787">
    <property type="term" value="F:hydrolase activity"/>
    <property type="evidence" value="ECO:0007669"/>
    <property type="project" value="UniProtKB-KW"/>
</dbReference>